<reference evidence="1 2" key="1">
    <citation type="submission" date="2021-08" db="EMBL/GenBank/DDBJ databases">
        <authorList>
            <person name="Peeters C."/>
        </authorList>
    </citation>
    <scope>NUCLEOTIDE SEQUENCE [LARGE SCALE GENOMIC DNA]</scope>
    <source>
        <strain evidence="1 2">LMG 23994</strain>
    </source>
</reference>
<gene>
    <name evidence="1" type="ORF">LMG23994_00321</name>
</gene>
<sequence length="202" mass="22564">MPVQFPAPDHLRRAVAWLNALKQLIEDVNVVGDKRTRLAVAFQQLAIEHYGGLIRLCTHGQCSSAFALYRPQFEAFVRGAWFHICASDEQADSFLAGKLKIGGVDSLARQIEERKVFEQGLLKQAKDQVYDHLCDLTHGGTAQIRARMQGSDIRTQFKPEHAARLLESAAIVCALSCFEIARVLDDQNLYERAAQAHMLAFG</sequence>
<name>A0ABN7XVZ5_9BURK</name>
<dbReference type="Pfam" id="PF22491">
    <property type="entry name" value="DUF6988"/>
    <property type="match status" value="1"/>
</dbReference>
<dbReference type="Proteomes" id="UP000701702">
    <property type="component" value="Unassembled WGS sequence"/>
</dbReference>
<proteinExistence type="predicted"/>
<comment type="caution">
    <text evidence="1">The sequence shown here is derived from an EMBL/GenBank/DDBJ whole genome shotgun (WGS) entry which is preliminary data.</text>
</comment>
<dbReference type="EMBL" id="CAJZAF010000001">
    <property type="protein sequence ID" value="CAG9163882.1"/>
    <property type="molecule type" value="Genomic_DNA"/>
</dbReference>
<accession>A0ABN7XVZ5</accession>
<organism evidence="1 2">
    <name type="scientific">Cupriavidus pinatubonensis</name>
    <dbReference type="NCBI Taxonomy" id="248026"/>
    <lineage>
        <taxon>Bacteria</taxon>
        <taxon>Pseudomonadati</taxon>
        <taxon>Pseudomonadota</taxon>
        <taxon>Betaproteobacteria</taxon>
        <taxon>Burkholderiales</taxon>
        <taxon>Burkholderiaceae</taxon>
        <taxon>Cupriavidus</taxon>
    </lineage>
</organism>
<evidence type="ECO:0000313" key="1">
    <source>
        <dbReference type="EMBL" id="CAG9163882.1"/>
    </source>
</evidence>
<protein>
    <submittedName>
        <fullName evidence="1">Uncharacterized protein</fullName>
    </submittedName>
</protein>
<evidence type="ECO:0000313" key="2">
    <source>
        <dbReference type="Proteomes" id="UP000701702"/>
    </source>
</evidence>
<dbReference type="InterPro" id="IPR054257">
    <property type="entry name" value="DUF6988"/>
</dbReference>
<keyword evidence="2" id="KW-1185">Reference proteome</keyword>